<proteinExistence type="predicted"/>
<keyword evidence="2" id="KW-1185">Reference proteome</keyword>
<organism evidence="1 2">
    <name type="scientific">Zalaria obscura</name>
    <dbReference type="NCBI Taxonomy" id="2024903"/>
    <lineage>
        <taxon>Eukaryota</taxon>
        <taxon>Fungi</taxon>
        <taxon>Dikarya</taxon>
        <taxon>Ascomycota</taxon>
        <taxon>Pezizomycotina</taxon>
        <taxon>Dothideomycetes</taxon>
        <taxon>Dothideomycetidae</taxon>
        <taxon>Dothideales</taxon>
        <taxon>Zalariaceae</taxon>
        <taxon>Zalaria</taxon>
    </lineage>
</organism>
<evidence type="ECO:0000313" key="1">
    <source>
        <dbReference type="EMBL" id="KAK8210191.1"/>
    </source>
</evidence>
<protein>
    <submittedName>
        <fullName evidence="1">Uncharacterized protein</fullName>
    </submittedName>
</protein>
<name>A0ACC3SE05_9PEZI</name>
<comment type="caution">
    <text evidence="1">The sequence shown here is derived from an EMBL/GenBank/DDBJ whole genome shotgun (WGS) entry which is preliminary data.</text>
</comment>
<dbReference type="Proteomes" id="UP001320706">
    <property type="component" value="Unassembled WGS sequence"/>
</dbReference>
<sequence>MSFYQRINQDKSYHRAIFLFVSVAVAGLCKSEAKGKGADYFAPRSGREKVLGRLAGDTEALESSVWDSATSRRSRDSVPESLPDHIHNDAPKAGLPPSNEPIVYSSAESSPNEESIDSSDASSVAQLVMRDRKDMRLFKRVTIPHAHRRKEPRPQKHTPRPLQIEPTVVEEFSPTSLTRQNVLHSSQSYKGLPSPVIAPPLEVQAPMPRQLATPASPPTTSRNRPDLKRKHVSAHGLASDKKSKRGAHTPSPNNKRPRALKHRYTAPNISTKSATVHFTPPEREPNTPPGDSAKGYFEISEPFNRRRSDGPAEHKTGWLSGHRAVKSSPGVSPFSTPKGEDGWLARGIKHPKTPILEQSYAARSYTDKGGQTYLRPDTEGPRMRCMNPGFLSSELMSHNCYQLLGVARGRDLQPVRPPCLNQPGYVMWLALGDQQRVQRVVGSHKRASPVSFAFSSPFSTRSESEEFTFNDGTQSRKEPPADRTPPEQTQPGQPLLKQSPSEQRLREQPLREQPRWEQPSEEQPSVEQPPAEQSCAESNMLEAMASRMKAMEAEMSATRSNFAKQERRIEKLLASVEAIKGSVKVCPSDIHKRYDDHMRWTSQKVLLLEERSLITNDTLFELKWKVPLIEGDRDAQRVRIDWLEEQRHRHDGRIHDLERKTKRNDDEVKKVNWWAHKQKLEIEEIKADANDGQHRVTKDLEEKTDNVISSVADYSLQLYDLRDRILQLEEAHR</sequence>
<evidence type="ECO:0000313" key="2">
    <source>
        <dbReference type="Proteomes" id="UP001320706"/>
    </source>
</evidence>
<gene>
    <name evidence="1" type="ORF">M8818_003679</name>
</gene>
<dbReference type="EMBL" id="JAMKPW020000016">
    <property type="protein sequence ID" value="KAK8210191.1"/>
    <property type="molecule type" value="Genomic_DNA"/>
</dbReference>
<accession>A0ACC3SE05</accession>
<reference evidence="1" key="1">
    <citation type="submission" date="2024-02" db="EMBL/GenBank/DDBJ databases">
        <title>Metagenome Assembled Genome of Zalaria obscura JY119.</title>
        <authorList>
            <person name="Vighnesh L."/>
            <person name="Jagadeeshwari U."/>
            <person name="Venkata Ramana C."/>
            <person name="Sasikala C."/>
        </authorList>
    </citation>
    <scope>NUCLEOTIDE SEQUENCE</scope>
    <source>
        <strain evidence="1">JY119</strain>
    </source>
</reference>